<accession>A0A165MS35</accession>
<evidence type="ECO:0000259" key="2">
    <source>
        <dbReference type="PROSITE" id="PS51704"/>
    </source>
</evidence>
<dbReference type="Proteomes" id="UP000076727">
    <property type="component" value="Unassembled WGS sequence"/>
</dbReference>
<dbReference type="GO" id="GO:0006629">
    <property type="term" value="P:lipid metabolic process"/>
    <property type="evidence" value="ECO:0007669"/>
    <property type="project" value="InterPro"/>
</dbReference>
<organism evidence="3 4">
    <name type="scientific">Daedalea quercina L-15889</name>
    <dbReference type="NCBI Taxonomy" id="1314783"/>
    <lineage>
        <taxon>Eukaryota</taxon>
        <taxon>Fungi</taxon>
        <taxon>Dikarya</taxon>
        <taxon>Basidiomycota</taxon>
        <taxon>Agaricomycotina</taxon>
        <taxon>Agaricomycetes</taxon>
        <taxon>Polyporales</taxon>
        <taxon>Fomitopsis</taxon>
    </lineage>
</organism>
<evidence type="ECO:0000313" key="4">
    <source>
        <dbReference type="Proteomes" id="UP000076727"/>
    </source>
</evidence>
<dbReference type="AlphaFoldDB" id="A0A165MS35"/>
<evidence type="ECO:0000256" key="1">
    <source>
        <dbReference type="SAM" id="MobiDB-lite"/>
    </source>
</evidence>
<dbReference type="OrthoDB" id="1058301at2759"/>
<dbReference type="CDD" id="cd08570">
    <property type="entry name" value="GDPD_YPL206cp_fungi"/>
    <property type="match status" value="1"/>
</dbReference>
<dbReference type="STRING" id="1314783.A0A165MS35"/>
<dbReference type="PANTHER" id="PTHR43805:SF1">
    <property type="entry name" value="GP-PDE DOMAIN-CONTAINING PROTEIN"/>
    <property type="match status" value="1"/>
</dbReference>
<dbReference type="InterPro" id="IPR030395">
    <property type="entry name" value="GP_PDE_dom"/>
</dbReference>
<dbReference type="Gene3D" id="3.20.20.190">
    <property type="entry name" value="Phosphatidylinositol (PI) phosphodiesterase"/>
    <property type="match status" value="1"/>
</dbReference>
<keyword evidence="4" id="KW-1185">Reference proteome</keyword>
<name>A0A165MS35_9APHY</name>
<dbReference type="PANTHER" id="PTHR43805">
    <property type="entry name" value="GLYCEROPHOSPHORYL DIESTER PHOSPHODIESTERASE"/>
    <property type="match status" value="1"/>
</dbReference>
<evidence type="ECO:0000313" key="3">
    <source>
        <dbReference type="EMBL" id="KZT66050.1"/>
    </source>
</evidence>
<sequence>MALRACHTSAYFMASPSPAFWGARTRTAVSTCRRRARPETLPLPRLLSQSASASGLRHRDRYIYLPTAAPPPSPVPSRGRCLSRSTHSLSSPSLAMSPARSLPECWGHRGASAAFPENTLASFEKAIRDGAEGIESDVHVSLDDVVVMFHDPSLNRTTNGAGLIREQNWYGAEGMEHLRTLKEPKQSIPTFAETVELLMRPENRHVKFNVDVKVQNNPARLFDLMHKVISAQPDWETDLAPRILVGLWHTTFIPHAKAHLPYCRRSYIGQSIEIAREYFWDSVDVFSVKFTVLATAEGEKFRKACKASGKKIMVWTVNEPVEMVEAVRWGVDVILTDVTKVWLDLRNALHVDYDKIAAQYGRTFLWTSWKFYTPATRLGARSSRAYIESLVGPFEHVQDIPAPSAPRVSASA</sequence>
<protein>
    <submittedName>
        <fullName evidence="3">PLC-like phosphodiesterase</fullName>
    </submittedName>
</protein>
<dbReference type="GO" id="GO:0008081">
    <property type="term" value="F:phosphoric diester hydrolase activity"/>
    <property type="evidence" value="ECO:0007669"/>
    <property type="project" value="InterPro"/>
</dbReference>
<proteinExistence type="predicted"/>
<reference evidence="3 4" key="1">
    <citation type="journal article" date="2016" name="Mol. Biol. Evol.">
        <title>Comparative Genomics of Early-Diverging Mushroom-Forming Fungi Provides Insights into the Origins of Lignocellulose Decay Capabilities.</title>
        <authorList>
            <person name="Nagy L.G."/>
            <person name="Riley R."/>
            <person name="Tritt A."/>
            <person name="Adam C."/>
            <person name="Daum C."/>
            <person name="Floudas D."/>
            <person name="Sun H."/>
            <person name="Yadav J.S."/>
            <person name="Pangilinan J."/>
            <person name="Larsson K.H."/>
            <person name="Matsuura K."/>
            <person name="Barry K."/>
            <person name="Labutti K."/>
            <person name="Kuo R."/>
            <person name="Ohm R.A."/>
            <person name="Bhattacharya S.S."/>
            <person name="Shirouzu T."/>
            <person name="Yoshinaga Y."/>
            <person name="Martin F.M."/>
            <person name="Grigoriev I.V."/>
            <person name="Hibbett D.S."/>
        </authorList>
    </citation>
    <scope>NUCLEOTIDE SEQUENCE [LARGE SCALE GENOMIC DNA]</scope>
    <source>
        <strain evidence="3 4">L-15889</strain>
    </source>
</reference>
<feature type="region of interest" description="Disordered" evidence="1">
    <location>
        <begin position="65"/>
        <end position="96"/>
    </location>
</feature>
<gene>
    <name evidence="3" type="ORF">DAEQUDRAFT_730819</name>
</gene>
<feature type="domain" description="GP-PDE" evidence="2">
    <location>
        <begin position="103"/>
        <end position="346"/>
    </location>
</feature>
<dbReference type="PROSITE" id="PS51704">
    <property type="entry name" value="GP_PDE"/>
    <property type="match status" value="1"/>
</dbReference>
<dbReference type="SUPFAM" id="SSF51695">
    <property type="entry name" value="PLC-like phosphodiesterases"/>
    <property type="match status" value="1"/>
</dbReference>
<feature type="compositionally biased region" description="Low complexity" evidence="1">
    <location>
        <begin position="82"/>
        <end position="96"/>
    </location>
</feature>
<dbReference type="EMBL" id="KV429096">
    <property type="protein sequence ID" value="KZT66050.1"/>
    <property type="molecule type" value="Genomic_DNA"/>
</dbReference>
<dbReference type="Pfam" id="PF03009">
    <property type="entry name" value="GDPD"/>
    <property type="match status" value="1"/>
</dbReference>
<dbReference type="InterPro" id="IPR017946">
    <property type="entry name" value="PLC-like_Pdiesterase_TIM-brl"/>
</dbReference>